<dbReference type="InterPro" id="IPR046533">
    <property type="entry name" value="DUF6598"/>
</dbReference>
<dbReference type="PANTHER" id="PTHR33065:SF64">
    <property type="entry name" value="OS05G0109100 PROTEIN"/>
    <property type="match status" value="1"/>
</dbReference>
<dbReference type="EMBL" id="PQIB02000012">
    <property type="protein sequence ID" value="RLM78779.1"/>
    <property type="molecule type" value="Genomic_DNA"/>
</dbReference>
<dbReference type="PANTHER" id="PTHR33065">
    <property type="entry name" value="OS07G0486400 PROTEIN"/>
    <property type="match status" value="1"/>
</dbReference>
<evidence type="ECO:0000259" key="1">
    <source>
        <dbReference type="Pfam" id="PF20241"/>
    </source>
</evidence>
<evidence type="ECO:0000313" key="2">
    <source>
        <dbReference type="EMBL" id="RLM78779.1"/>
    </source>
</evidence>
<accession>A0A3L6QEN8</accession>
<protein>
    <recommendedName>
        <fullName evidence="1">DUF6598 domain-containing protein</fullName>
    </recommendedName>
</protein>
<sequence length="118" mass="12563">MEVMYAVVNDAVEATISIEVIEGEFYGKITALTTDSLNLVLHDSKVAGVMNGNGKGVIQLLRSVVSVTLEGYLLVTFVDQSGNLKSLGCTPGINGRVQTATTVGLTRMLVKVAWSLFI</sequence>
<gene>
    <name evidence="2" type="ORF">C2845_PM12G02220</name>
</gene>
<dbReference type="STRING" id="4540.A0A3L6QEN8"/>
<comment type="caution">
    <text evidence="2">The sequence shown here is derived from an EMBL/GenBank/DDBJ whole genome shotgun (WGS) entry which is preliminary data.</text>
</comment>
<dbReference type="OrthoDB" id="692871at2759"/>
<feature type="domain" description="DUF6598" evidence="1">
    <location>
        <begin position="1"/>
        <end position="112"/>
    </location>
</feature>
<proteinExistence type="predicted"/>
<dbReference type="Proteomes" id="UP000275267">
    <property type="component" value="Unassembled WGS sequence"/>
</dbReference>
<dbReference type="Pfam" id="PF20241">
    <property type="entry name" value="DUF6598"/>
    <property type="match status" value="1"/>
</dbReference>
<evidence type="ECO:0000313" key="3">
    <source>
        <dbReference type="Proteomes" id="UP000275267"/>
    </source>
</evidence>
<organism evidence="2 3">
    <name type="scientific">Panicum miliaceum</name>
    <name type="common">Proso millet</name>
    <name type="synonym">Broomcorn millet</name>
    <dbReference type="NCBI Taxonomy" id="4540"/>
    <lineage>
        <taxon>Eukaryota</taxon>
        <taxon>Viridiplantae</taxon>
        <taxon>Streptophyta</taxon>
        <taxon>Embryophyta</taxon>
        <taxon>Tracheophyta</taxon>
        <taxon>Spermatophyta</taxon>
        <taxon>Magnoliopsida</taxon>
        <taxon>Liliopsida</taxon>
        <taxon>Poales</taxon>
        <taxon>Poaceae</taxon>
        <taxon>PACMAD clade</taxon>
        <taxon>Panicoideae</taxon>
        <taxon>Panicodae</taxon>
        <taxon>Paniceae</taxon>
        <taxon>Panicinae</taxon>
        <taxon>Panicum</taxon>
        <taxon>Panicum sect. Panicum</taxon>
    </lineage>
</organism>
<name>A0A3L6QEN8_PANMI</name>
<keyword evidence="3" id="KW-1185">Reference proteome</keyword>
<dbReference type="AlphaFoldDB" id="A0A3L6QEN8"/>
<reference evidence="3" key="1">
    <citation type="journal article" date="2019" name="Nat. Commun.">
        <title>The genome of broomcorn millet.</title>
        <authorList>
            <person name="Zou C."/>
            <person name="Miki D."/>
            <person name="Li D."/>
            <person name="Tang Q."/>
            <person name="Xiao L."/>
            <person name="Rajput S."/>
            <person name="Deng P."/>
            <person name="Jia W."/>
            <person name="Huang R."/>
            <person name="Zhang M."/>
            <person name="Sun Y."/>
            <person name="Hu J."/>
            <person name="Fu X."/>
            <person name="Schnable P.S."/>
            <person name="Li F."/>
            <person name="Zhang H."/>
            <person name="Feng B."/>
            <person name="Zhu X."/>
            <person name="Liu R."/>
            <person name="Schnable J.C."/>
            <person name="Zhu J.-K."/>
            <person name="Zhang H."/>
        </authorList>
    </citation>
    <scope>NUCLEOTIDE SEQUENCE [LARGE SCALE GENOMIC DNA]</scope>
</reference>